<reference evidence="2" key="1">
    <citation type="submission" date="2014-11" db="EMBL/GenBank/DDBJ databases">
        <authorList>
            <person name="Otto D Thomas"/>
            <person name="Naeem Raeece"/>
        </authorList>
    </citation>
    <scope>NUCLEOTIDE SEQUENCE</scope>
</reference>
<protein>
    <submittedName>
        <fullName evidence="2">Uncharacterized protein</fullName>
    </submittedName>
</protein>
<dbReference type="AlphaFoldDB" id="A0A0G4HTP1"/>
<sequence length="449" mass="49628">MWPSEGSTSSMFKMKQDQDKMSSKTRRTNVPDPAPATNPDVCEVIFECYAPEVTGPGINQVLIPEDFLTQLQSFPPECGIQVIDLHGPSFDAVDRMLDRFLQELNLHSGGGANMLESSLAYLESREKIPFGYPLRSGSSRYKYANRAVIYTYQHPDNGYIYKLIFRVCPHIMQSRIASALIYCPPQTPHRSDGEEFVNWEGRLFADAGSFGKALFKCQTELAKELQPGAGAYIEPLWKKQGKVFFAFNVDVPMNPQFQWDANQLKEALRVEAGLSHPVEQLVIPPPHPSNTALASNLKDLIRTSFYISFHQGGAEARVGGQHLGNFIRLCFAGFLNGFKNLQFVKDAHTALLKSQLLDSSSTIIHFPEPAEEPQPPYPAEEQQSFNVMQMLVGMDGQGFPPVGVDFAPAGGSPYHGPVENGYGDCENYGGAANANYGGAQQDEGMGRRC</sequence>
<organism evidence="2">
    <name type="scientific">Chromera velia CCMP2878</name>
    <dbReference type="NCBI Taxonomy" id="1169474"/>
    <lineage>
        <taxon>Eukaryota</taxon>
        <taxon>Sar</taxon>
        <taxon>Alveolata</taxon>
        <taxon>Colpodellida</taxon>
        <taxon>Chromeraceae</taxon>
        <taxon>Chromera</taxon>
    </lineage>
</organism>
<dbReference type="PhylomeDB" id="A0A0G4HTP1"/>
<feature type="compositionally biased region" description="Polar residues" evidence="1">
    <location>
        <begin position="1"/>
        <end position="11"/>
    </location>
</feature>
<proteinExistence type="predicted"/>
<dbReference type="EMBL" id="CDMZ01003812">
    <property type="protein sequence ID" value="CEM47671.1"/>
    <property type="molecule type" value="Genomic_DNA"/>
</dbReference>
<dbReference type="VEuPathDB" id="CryptoDB:Cvel_8459"/>
<gene>
    <name evidence="2" type="ORF">Cvel_8459</name>
</gene>
<evidence type="ECO:0000256" key="1">
    <source>
        <dbReference type="SAM" id="MobiDB-lite"/>
    </source>
</evidence>
<evidence type="ECO:0000313" key="2">
    <source>
        <dbReference type="EMBL" id="CEM47671.1"/>
    </source>
</evidence>
<feature type="region of interest" description="Disordered" evidence="1">
    <location>
        <begin position="1"/>
        <end position="36"/>
    </location>
</feature>
<accession>A0A0G4HTP1</accession>
<name>A0A0G4HTP1_9ALVE</name>